<accession>A0A2I8VG42</accession>
<dbReference type="EMBL" id="CP026309">
    <property type="protein sequence ID" value="AUV80854.1"/>
    <property type="molecule type" value="Genomic_DNA"/>
</dbReference>
<dbReference type="GeneID" id="35591138"/>
<dbReference type="RefSeq" id="WP_103424541.1">
    <property type="nucleotide sequence ID" value="NZ_CP026309.1"/>
</dbReference>
<dbReference type="OrthoDB" id="282668at2157"/>
<protein>
    <recommendedName>
        <fullName evidence="3">Archaeal Type IV pilin N-terminal domain-containing protein</fullName>
    </recommendedName>
</protein>
<proteinExistence type="predicted"/>
<dbReference type="Proteomes" id="UP000236584">
    <property type="component" value="Chromosome"/>
</dbReference>
<organism evidence="1 2">
    <name type="scientific">Salinigranum rubrum</name>
    <dbReference type="NCBI Taxonomy" id="755307"/>
    <lineage>
        <taxon>Archaea</taxon>
        <taxon>Methanobacteriati</taxon>
        <taxon>Methanobacteriota</taxon>
        <taxon>Stenosarchaea group</taxon>
        <taxon>Halobacteria</taxon>
        <taxon>Halobacteriales</taxon>
        <taxon>Haloferacaceae</taxon>
        <taxon>Salinigranum</taxon>
    </lineage>
</organism>
<sequence length="236" mass="24796">MSSTNRAQSSVIGVAVLVAVTALSIGALTVAAGTFVADGVAAADAQRVADDLEHVGEWGTHTTRVEFSDGTLRVEPRTVRVLRGDRAVVRVDAGVLVYENRARRVASLGGVLVDGRRNRSSLQEPLPVVVEGERVLVDVVVLNASGSTAVGGSTGTAVTIRTNATHEYRTLRAGRYTVAIETATPSAWERAFEETGVDVERRDFDDDGVPSVVVPIPGETTVDLALHDLRAVVGSG</sequence>
<dbReference type="KEGG" id="srub:C2R22_03575"/>
<evidence type="ECO:0008006" key="3">
    <source>
        <dbReference type="Google" id="ProtNLM"/>
    </source>
</evidence>
<keyword evidence="2" id="KW-1185">Reference proteome</keyword>
<name>A0A2I8VG42_9EURY</name>
<evidence type="ECO:0000313" key="2">
    <source>
        <dbReference type="Proteomes" id="UP000236584"/>
    </source>
</evidence>
<dbReference type="Pfam" id="PF23960">
    <property type="entry name" value="DUF7289"/>
    <property type="match status" value="1"/>
</dbReference>
<dbReference type="InterPro" id="IPR055713">
    <property type="entry name" value="DUF7289"/>
</dbReference>
<evidence type="ECO:0000313" key="1">
    <source>
        <dbReference type="EMBL" id="AUV80854.1"/>
    </source>
</evidence>
<reference evidence="1 2" key="1">
    <citation type="submission" date="2018-01" db="EMBL/GenBank/DDBJ databases">
        <title>Complete genome sequence of Salinigranum rubrum GX10T, an extremely halophilic archaeon isolated from a marine solar saltern.</title>
        <authorList>
            <person name="Han S."/>
        </authorList>
    </citation>
    <scope>NUCLEOTIDE SEQUENCE [LARGE SCALE GENOMIC DNA]</scope>
    <source>
        <strain evidence="1 2">GX10</strain>
    </source>
</reference>
<dbReference type="AlphaFoldDB" id="A0A2I8VG42"/>
<gene>
    <name evidence="1" type="ORF">C2R22_03575</name>
</gene>